<dbReference type="AlphaFoldDB" id="A0A833VGX7"/>
<dbReference type="GO" id="GO:0016042">
    <property type="term" value="P:lipid catabolic process"/>
    <property type="evidence" value="ECO:0007669"/>
    <property type="project" value="UniProtKB-KW"/>
</dbReference>
<evidence type="ECO:0000256" key="4">
    <source>
        <dbReference type="ARBA" id="ARBA00022729"/>
    </source>
</evidence>
<dbReference type="SUPFAM" id="SSF52266">
    <property type="entry name" value="SGNH hydrolase"/>
    <property type="match status" value="1"/>
</dbReference>
<keyword evidence="3" id="KW-0964">Secreted</keyword>
<dbReference type="EMBL" id="SWLB01000024">
    <property type="protein sequence ID" value="KAF3322663.1"/>
    <property type="molecule type" value="Genomic_DNA"/>
</dbReference>
<dbReference type="Gene3D" id="3.40.50.1110">
    <property type="entry name" value="SGNH hydrolase"/>
    <property type="match status" value="1"/>
</dbReference>
<organism evidence="8 9">
    <name type="scientific">Carex littledalei</name>
    <dbReference type="NCBI Taxonomy" id="544730"/>
    <lineage>
        <taxon>Eukaryota</taxon>
        <taxon>Viridiplantae</taxon>
        <taxon>Streptophyta</taxon>
        <taxon>Embryophyta</taxon>
        <taxon>Tracheophyta</taxon>
        <taxon>Spermatophyta</taxon>
        <taxon>Magnoliopsida</taxon>
        <taxon>Liliopsida</taxon>
        <taxon>Poales</taxon>
        <taxon>Cyperaceae</taxon>
        <taxon>Cyperoideae</taxon>
        <taxon>Cariceae</taxon>
        <taxon>Carex</taxon>
        <taxon>Carex subgen. Euthyceras</taxon>
    </lineage>
</organism>
<dbReference type="PANTHER" id="PTHR45650">
    <property type="entry name" value="GDSL-LIKE LIPASE/ACYLHYDROLASE-RELATED"/>
    <property type="match status" value="1"/>
</dbReference>
<comment type="similarity">
    <text evidence="2">Belongs to the 'GDSL' lipolytic enzyme family.</text>
</comment>
<evidence type="ECO:0000313" key="8">
    <source>
        <dbReference type="EMBL" id="KAF3322663.1"/>
    </source>
</evidence>
<keyword evidence="7" id="KW-0443">Lipid metabolism</keyword>
<evidence type="ECO:0000256" key="2">
    <source>
        <dbReference type="ARBA" id="ARBA00008668"/>
    </source>
</evidence>
<evidence type="ECO:0000256" key="1">
    <source>
        <dbReference type="ARBA" id="ARBA00004613"/>
    </source>
</evidence>
<dbReference type="InterPro" id="IPR001087">
    <property type="entry name" value="GDSL"/>
</dbReference>
<name>A0A833VGX7_9POAL</name>
<dbReference type="InterPro" id="IPR036514">
    <property type="entry name" value="SGNH_hydro_sf"/>
</dbReference>
<proteinExistence type="inferred from homology"/>
<keyword evidence="5" id="KW-0378">Hydrolase</keyword>
<dbReference type="GO" id="GO:0005576">
    <property type="term" value="C:extracellular region"/>
    <property type="evidence" value="ECO:0007669"/>
    <property type="project" value="UniProtKB-SubCell"/>
</dbReference>
<dbReference type="OrthoDB" id="1600564at2759"/>
<evidence type="ECO:0000256" key="3">
    <source>
        <dbReference type="ARBA" id="ARBA00022525"/>
    </source>
</evidence>
<dbReference type="Proteomes" id="UP000623129">
    <property type="component" value="Unassembled WGS sequence"/>
</dbReference>
<dbReference type="InterPro" id="IPR051238">
    <property type="entry name" value="GDSL_esterase/lipase"/>
</dbReference>
<dbReference type="GO" id="GO:0016788">
    <property type="term" value="F:hydrolase activity, acting on ester bonds"/>
    <property type="evidence" value="ECO:0007669"/>
    <property type="project" value="InterPro"/>
</dbReference>
<protein>
    <submittedName>
        <fullName evidence="8">GDSL esterase/lipase</fullName>
    </submittedName>
</protein>
<reference evidence="8" key="1">
    <citation type="submission" date="2020-01" db="EMBL/GenBank/DDBJ databases">
        <title>Genome sequence of Kobresia littledalei, the first chromosome-level genome in the family Cyperaceae.</title>
        <authorList>
            <person name="Qu G."/>
        </authorList>
    </citation>
    <scope>NUCLEOTIDE SEQUENCE</scope>
    <source>
        <strain evidence="8">C.B.Clarke</strain>
        <tissue evidence="8">Leaf</tissue>
    </source>
</reference>
<comment type="subcellular location">
    <subcellularLocation>
        <location evidence="1">Secreted</location>
    </subcellularLocation>
</comment>
<evidence type="ECO:0000313" key="9">
    <source>
        <dbReference type="Proteomes" id="UP000623129"/>
    </source>
</evidence>
<keyword evidence="4" id="KW-0732">Signal</keyword>
<keyword evidence="9" id="KW-1185">Reference proteome</keyword>
<evidence type="ECO:0000256" key="6">
    <source>
        <dbReference type="ARBA" id="ARBA00022963"/>
    </source>
</evidence>
<evidence type="ECO:0000256" key="5">
    <source>
        <dbReference type="ARBA" id="ARBA00022801"/>
    </source>
</evidence>
<dbReference type="InterPro" id="IPR035669">
    <property type="entry name" value="SGNH_plant_lipase-like"/>
</dbReference>
<evidence type="ECO:0000256" key="7">
    <source>
        <dbReference type="ARBA" id="ARBA00023098"/>
    </source>
</evidence>
<comment type="caution">
    <text evidence="8">The sequence shown here is derived from an EMBL/GenBank/DDBJ whole genome shotgun (WGS) entry which is preliminary data.</text>
</comment>
<sequence>MSVMCVGYDTPANFVFGDSLVDVGNNDYIPTLSKANYPPNGIDFPNQVPTGRFTNGRTIIDILGKELGIGDFTPPYMAPSTTGPVVLKGVNYASGAGGILNDTGALFGGRFNLDAQIDNFEKTRKYIISSIGTENASNFMKKSLFSITMGSNDFINNYLVPIFSVAERAVVPPDAFIQMLISKYRLQLTRLYSLGARKIVVVNVGPIGCIPYLRDTQNLGGSGCVALANQLAQGFNTKLKDLVADLSKNLEGSLFVYADAYRIVDDIVSNYKSYGFEFPDRACCFLIGEHGGITPCGPGPSKVCGDRSKYIFWDAYHPSEASNSIIAKKLLDGDTNYIYPMNVRQLVQA</sequence>
<accession>A0A833VGX7</accession>
<dbReference type="CDD" id="cd01837">
    <property type="entry name" value="SGNH_plant_lipase_like"/>
    <property type="match status" value="1"/>
</dbReference>
<gene>
    <name evidence="8" type="ORF">FCM35_KLT12652</name>
</gene>
<dbReference type="Pfam" id="PF00657">
    <property type="entry name" value="Lipase_GDSL"/>
    <property type="match status" value="1"/>
</dbReference>
<keyword evidence="6" id="KW-0442">Lipid degradation</keyword>
<dbReference type="PANTHER" id="PTHR45650:SF4">
    <property type="entry name" value="GDSL-LIKE LIPASE_ACYLHYDROLASE FAMILY PROTEIN, EXPRESSED"/>
    <property type="match status" value="1"/>
</dbReference>